<feature type="region of interest" description="Disordered" evidence="3">
    <location>
        <begin position="1"/>
        <end position="88"/>
    </location>
</feature>
<evidence type="ECO:0000256" key="1">
    <source>
        <dbReference type="ARBA" id="ARBA00004496"/>
    </source>
</evidence>
<evidence type="ECO:0000313" key="5">
    <source>
        <dbReference type="Proteomes" id="UP000765507"/>
    </source>
</evidence>
<dbReference type="GO" id="GO:0005886">
    <property type="term" value="C:plasma membrane"/>
    <property type="evidence" value="ECO:0007669"/>
    <property type="project" value="TreeGrafter"/>
</dbReference>
<keyword evidence="5" id="KW-1185">Reference proteome</keyword>
<dbReference type="GO" id="GO:0042771">
    <property type="term" value="P:intrinsic apoptotic signaling pathway in response to DNA damage by p53 class mediator"/>
    <property type="evidence" value="ECO:0007669"/>
    <property type="project" value="TreeGrafter"/>
</dbReference>
<dbReference type="Gene3D" id="2.30.29.30">
    <property type="entry name" value="Pleckstrin-homology domain (PH domain)/Phosphotyrosine-binding domain (PTB)"/>
    <property type="match status" value="1"/>
</dbReference>
<dbReference type="GO" id="GO:0005737">
    <property type="term" value="C:cytoplasm"/>
    <property type="evidence" value="ECO:0007669"/>
    <property type="project" value="UniProtKB-SubCell"/>
</dbReference>
<protein>
    <submittedName>
        <fullName evidence="4">Pleckstrin homology like domain family A member 3</fullName>
    </submittedName>
</protein>
<dbReference type="InterPro" id="IPR042832">
    <property type="entry name" value="PHLA1/2/3"/>
</dbReference>
<reference evidence="4 5" key="1">
    <citation type="journal article" date="2020" name="G3 (Bethesda)">
        <title>Draft Genome of the Common Snapping Turtle, Chelydra serpentina, a Model for Phenotypic Plasticity in Reptiles.</title>
        <authorList>
            <person name="Das D."/>
            <person name="Singh S.K."/>
            <person name="Bierstedt J."/>
            <person name="Erickson A."/>
            <person name="Galli G.L.J."/>
            <person name="Crossley D.A. 2nd"/>
            <person name="Rhen T."/>
        </authorList>
    </citation>
    <scope>NUCLEOTIDE SEQUENCE [LARGE SCALE GENOMIC DNA]</scope>
    <source>
        <strain evidence="4">KW</strain>
    </source>
</reference>
<proteinExistence type="predicted"/>
<name>A0A8T1SHC5_CHESE</name>
<feature type="compositionally biased region" description="Basic and acidic residues" evidence="3">
    <location>
        <begin position="29"/>
        <end position="40"/>
    </location>
</feature>
<feature type="compositionally biased region" description="Gly residues" evidence="3">
    <location>
        <begin position="227"/>
        <end position="245"/>
    </location>
</feature>
<feature type="compositionally biased region" description="Basic and acidic residues" evidence="3">
    <location>
        <begin position="49"/>
        <end position="59"/>
    </location>
</feature>
<dbReference type="InterPro" id="IPR011993">
    <property type="entry name" value="PH-like_dom_sf"/>
</dbReference>
<dbReference type="PANTHER" id="PTHR15478">
    <property type="entry name" value="PLECKSTRIN HOMOLOGY-LIKE DOMAIN, PQ-RICH PROTEIN"/>
    <property type="match status" value="1"/>
</dbReference>
<comment type="subcellular location">
    <subcellularLocation>
        <location evidence="1">Cytoplasm</location>
    </subcellularLocation>
</comment>
<dbReference type="SUPFAM" id="SSF50729">
    <property type="entry name" value="PH domain-like"/>
    <property type="match status" value="1"/>
</dbReference>
<dbReference type="PANTHER" id="PTHR15478:SF5">
    <property type="entry name" value="PLECKSTRIN HOMOLOGY-LIKE DOMAIN FAMILY A MEMBER 3"/>
    <property type="match status" value="1"/>
</dbReference>
<keyword evidence="2" id="KW-0963">Cytoplasm</keyword>
<dbReference type="Proteomes" id="UP000765507">
    <property type="component" value="Unassembled WGS sequence"/>
</dbReference>
<dbReference type="GO" id="GO:0051898">
    <property type="term" value="P:negative regulation of phosphatidylinositol 3-kinase/protein kinase B signal transduction"/>
    <property type="evidence" value="ECO:0007669"/>
    <property type="project" value="TreeGrafter"/>
</dbReference>
<dbReference type="AlphaFoldDB" id="A0A8T1SHC5"/>
<gene>
    <name evidence="4" type="primary">PHLDA3</name>
    <name evidence="4" type="ORF">G0U57_008868</name>
</gene>
<evidence type="ECO:0000256" key="3">
    <source>
        <dbReference type="SAM" id="MobiDB-lite"/>
    </source>
</evidence>
<sequence>MNPRCAPRPPPACAWLGKVPAGPEGRGSAGEHARGEEGGRRARACSDTSRAEPRCERQGPRFSCPAGAGRPGDAPAGDASAGAGPAAMAPPQVLKEGVLEKRSGGLLQRWKQKRCLLTEEGLRLFEPGGARCKELGFARMRAVECVEWKRRHVYFTVVTEGGSEIDFRGPREEPSWSAEIGLGLVRFQNRLAMQSVRARHGGRAAFQYNTAPSGQATDLEGHKGRPGMPGGCSPTGGENGVSGCE</sequence>
<accession>A0A8T1SHC5</accession>
<dbReference type="EMBL" id="JAHGAV010000231">
    <property type="protein sequence ID" value="KAG6928033.1"/>
    <property type="molecule type" value="Genomic_DNA"/>
</dbReference>
<comment type="caution">
    <text evidence="4">The sequence shown here is derived from an EMBL/GenBank/DDBJ whole genome shotgun (WGS) entry which is preliminary data.</text>
</comment>
<dbReference type="GO" id="GO:0043065">
    <property type="term" value="P:positive regulation of apoptotic process"/>
    <property type="evidence" value="ECO:0007669"/>
    <property type="project" value="InterPro"/>
</dbReference>
<feature type="compositionally biased region" description="Pro residues" evidence="3">
    <location>
        <begin position="1"/>
        <end position="12"/>
    </location>
</feature>
<dbReference type="GO" id="GO:1901981">
    <property type="term" value="F:phosphatidylinositol phosphate binding"/>
    <property type="evidence" value="ECO:0007669"/>
    <property type="project" value="InterPro"/>
</dbReference>
<evidence type="ECO:0000256" key="2">
    <source>
        <dbReference type="ARBA" id="ARBA00022490"/>
    </source>
</evidence>
<dbReference type="OrthoDB" id="9630709at2759"/>
<evidence type="ECO:0000313" key="4">
    <source>
        <dbReference type="EMBL" id="KAG6928033.1"/>
    </source>
</evidence>
<feature type="compositionally biased region" description="Low complexity" evidence="3">
    <location>
        <begin position="65"/>
        <end position="88"/>
    </location>
</feature>
<dbReference type="CDD" id="cd00821">
    <property type="entry name" value="PH"/>
    <property type="match status" value="1"/>
</dbReference>
<feature type="region of interest" description="Disordered" evidence="3">
    <location>
        <begin position="210"/>
        <end position="245"/>
    </location>
</feature>
<organism evidence="4 5">
    <name type="scientific">Chelydra serpentina</name>
    <name type="common">Snapping turtle</name>
    <name type="synonym">Testudo serpentina</name>
    <dbReference type="NCBI Taxonomy" id="8475"/>
    <lineage>
        <taxon>Eukaryota</taxon>
        <taxon>Metazoa</taxon>
        <taxon>Chordata</taxon>
        <taxon>Craniata</taxon>
        <taxon>Vertebrata</taxon>
        <taxon>Euteleostomi</taxon>
        <taxon>Archelosauria</taxon>
        <taxon>Testudinata</taxon>
        <taxon>Testudines</taxon>
        <taxon>Cryptodira</taxon>
        <taxon>Durocryptodira</taxon>
        <taxon>Americhelydia</taxon>
        <taxon>Chelydroidea</taxon>
        <taxon>Chelydridae</taxon>
        <taxon>Chelydra</taxon>
    </lineage>
</organism>